<sequence>MPFKFADNTKVETLDKVPEDFRSVYKEGPDGGFIVDEGHQKVANAFDGVGRALIASRTEAKTAKEKAIDLAGLSEYGTSVDEIIAGVKTKVEELTDQLAQGGKAKINLDKIKADLAKAHSIELTSKDTRIGALSGQLNKILVQAAATIAIAEAKGSPELLMPFVASQVKVIEEDGEMNVFVVDSAGDRRHSGVTGEAMTIKELVGLMKADEKYARLFDSEVEGGGGAHKGNKTVGGNKRPTGDDRSSVQKIADGLQKGQHKR</sequence>
<organism evidence="2">
    <name type="scientific">marine sediment metagenome</name>
    <dbReference type="NCBI Taxonomy" id="412755"/>
    <lineage>
        <taxon>unclassified sequences</taxon>
        <taxon>metagenomes</taxon>
        <taxon>ecological metagenomes</taxon>
    </lineage>
</organism>
<protein>
    <submittedName>
        <fullName evidence="2">Uncharacterized protein</fullName>
    </submittedName>
</protein>
<accession>A0A0F9K2V5</accession>
<gene>
    <name evidence="2" type="ORF">LCGC14_1685670</name>
</gene>
<dbReference type="EMBL" id="LAZR01014671">
    <property type="protein sequence ID" value="KKM16458.1"/>
    <property type="molecule type" value="Genomic_DNA"/>
</dbReference>
<dbReference type="AlphaFoldDB" id="A0A0F9K2V5"/>
<reference evidence="2" key="1">
    <citation type="journal article" date="2015" name="Nature">
        <title>Complex archaea that bridge the gap between prokaryotes and eukaryotes.</title>
        <authorList>
            <person name="Spang A."/>
            <person name="Saw J.H."/>
            <person name="Jorgensen S.L."/>
            <person name="Zaremba-Niedzwiedzka K."/>
            <person name="Martijn J."/>
            <person name="Lind A.E."/>
            <person name="van Eijk R."/>
            <person name="Schleper C."/>
            <person name="Guy L."/>
            <person name="Ettema T.J."/>
        </authorList>
    </citation>
    <scope>NUCLEOTIDE SEQUENCE</scope>
</reference>
<feature type="region of interest" description="Disordered" evidence="1">
    <location>
        <begin position="220"/>
        <end position="262"/>
    </location>
</feature>
<evidence type="ECO:0000256" key="1">
    <source>
        <dbReference type="SAM" id="MobiDB-lite"/>
    </source>
</evidence>
<proteinExistence type="predicted"/>
<comment type="caution">
    <text evidence="2">The sequence shown here is derived from an EMBL/GenBank/DDBJ whole genome shotgun (WGS) entry which is preliminary data.</text>
</comment>
<name>A0A0F9K2V5_9ZZZZ</name>
<evidence type="ECO:0000313" key="2">
    <source>
        <dbReference type="EMBL" id="KKM16458.1"/>
    </source>
</evidence>